<dbReference type="InterPro" id="IPR022190">
    <property type="entry name" value="DUF3716"/>
</dbReference>
<evidence type="ECO:0000313" key="2">
    <source>
        <dbReference type="EMBL" id="KXT02042.1"/>
    </source>
</evidence>
<feature type="compositionally biased region" description="Low complexity" evidence="1">
    <location>
        <begin position="411"/>
        <end position="421"/>
    </location>
</feature>
<feature type="compositionally biased region" description="Basic and acidic residues" evidence="1">
    <location>
        <begin position="305"/>
        <end position="315"/>
    </location>
</feature>
<dbReference type="Pfam" id="PF12511">
    <property type="entry name" value="DUF3716"/>
    <property type="match status" value="1"/>
</dbReference>
<gene>
    <name evidence="2" type="ORF">AC578_6523</name>
</gene>
<evidence type="ECO:0000313" key="3">
    <source>
        <dbReference type="Proteomes" id="UP000070133"/>
    </source>
</evidence>
<organism evidence="2 3">
    <name type="scientific">Pseudocercospora eumusae</name>
    <dbReference type="NCBI Taxonomy" id="321146"/>
    <lineage>
        <taxon>Eukaryota</taxon>
        <taxon>Fungi</taxon>
        <taxon>Dikarya</taxon>
        <taxon>Ascomycota</taxon>
        <taxon>Pezizomycotina</taxon>
        <taxon>Dothideomycetes</taxon>
        <taxon>Dothideomycetidae</taxon>
        <taxon>Mycosphaerellales</taxon>
        <taxon>Mycosphaerellaceae</taxon>
        <taxon>Pseudocercospora</taxon>
    </lineage>
</organism>
<dbReference type="EMBL" id="LFZN01000047">
    <property type="protein sequence ID" value="KXT02042.1"/>
    <property type="molecule type" value="Genomic_DNA"/>
</dbReference>
<sequence length="594" mass="67015">MEEREEVDTPRLAASQPVPHIVDRDWVVIGIGGMRHVGQVVQYRAIWADTRLPLPILRESQTGTLQVDVDGELCDIDSLEAVPQENADVLQLVRWQPKWMYMWELADARDLVVEFNSRQGRLPLKNRLGLSRYHSPEREVEGSARCELPDDPLLMPEDDADYTLSLMKVLLSRLETGEGNARLPKSRIISYLNQFPRQRLKMRSQWLTREGETKEVIHACSADKLRAMIVYVLGQSRRRPCSFCAMGFGPLPKCVTKGGLFAGTCANCRVMEEGKDCEQHHDNEWEHEDELPRWEDLPAPASAGLHEHHDSDEGRPNATSRPEASRRSQETALPTPPDSSLPSGPADCENESAANDTDQPADTELVDNVLDHINTMTAQGFSTGASANVTESDKHKVDYCCNSSDDDSDSDASSAQSHQQHLVPNSNQSANKRKSEDPSQVTPPDADIEGHETNSRSSKRRRTLPYTHDCCTQGLPCEHPLYRMSPGNRKPRARVFRHERFSRDDLASDNQVRFITRWSDCAFAEQCYNAWEALRSRQLREEEETGEVPFFESKEHLIAYAFFDELNDIVAARCPTHPDFQANLAVVDLTGDSD</sequence>
<feature type="region of interest" description="Disordered" evidence="1">
    <location>
        <begin position="400"/>
        <end position="462"/>
    </location>
</feature>
<reference evidence="2 3" key="1">
    <citation type="submission" date="2015-07" db="EMBL/GenBank/DDBJ databases">
        <title>Comparative genomics of the Sigatoka disease complex on banana suggests a link between parallel evolutionary changes in Pseudocercospora fijiensis and Pseudocercospora eumusae and increased virulence on the banana host.</title>
        <authorList>
            <person name="Chang T.-C."/>
            <person name="Salvucci A."/>
            <person name="Crous P.W."/>
            <person name="Stergiopoulos I."/>
        </authorList>
    </citation>
    <scope>NUCLEOTIDE SEQUENCE [LARGE SCALE GENOMIC DNA]</scope>
    <source>
        <strain evidence="2 3">CBS 114824</strain>
    </source>
</reference>
<comment type="caution">
    <text evidence="2">The sequence shown here is derived from an EMBL/GenBank/DDBJ whole genome shotgun (WGS) entry which is preliminary data.</text>
</comment>
<dbReference type="AlphaFoldDB" id="A0A139HI16"/>
<dbReference type="Proteomes" id="UP000070133">
    <property type="component" value="Unassembled WGS sequence"/>
</dbReference>
<protein>
    <submittedName>
        <fullName evidence="2">Uncharacterized protein</fullName>
    </submittedName>
</protein>
<accession>A0A139HI16</accession>
<proteinExistence type="predicted"/>
<dbReference type="OrthoDB" id="10422044at2759"/>
<feature type="region of interest" description="Disordered" evidence="1">
    <location>
        <begin position="296"/>
        <end position="361"/>
    </location>
</feature>
<name>A0A139HI16_9PEZI</name>
<keyword evidence="3" id="KW-1185">Reference proteome</keyword>
<evidence type="ECO:0000256" key="1">
    <source>
        <dbReference type="SAM" id="MobiDB-lite"/>
    </source>
</evidence>